<proteinExistence type="predicted"/>
<dbReference type="EMBL" id="CAJOAZ010024371">
    <property type="protein sequence ID" value="CAF4383982.1"/>
    <property type="molecule type" value="Genomic_DNA"/>
</dbReference>
<dbReference type="AlphaFoldDB" id="A0A820N862"/>
<accession>A0A820N862</accession>
<comment type="caution">
    <text evidence="1">The sequence shown here is derived from an EMBL/GenBank/DDBJ whole genome shotgun (WGS) entry which is preliminary data.</text>
</comment>
<feature type="non-terminal residue" evidence="1">
    <location>
        <position position="1"/>
    </location>
</feature>
<name>A0A820N862_9BILA</name>
<organism evidence="1 2">
    <name type="scientific">Adineta steineri</name>
    <dbReference type="NCBI Taxonomy" id="433720"/>
    <lineage>
        <taxon>Eukaryota</taxon>
        <taxon>Metazoa</taxon>
        <taxon>Spiralia</taxon>
        <taxon>Gnathifera</taxon>
        <taxon>Rotifera</taxon>
        <taxon>Eurotatoria</taxon>
        <taxon>Bdelloidea</taxon>
        <taxon>Adinetida</taxon>
        <taxon>Adinetidae</taxon>
        <taxon>Adineta</taxon>
    </lineage>
</organism>
<protein>
    <submittedName>
        <fullName evidence="1">Uncharacterized protein</fullName>
    </submittedName>
</protein>
<dbReference type="Proteomes" id="UP000663844">
    <property type="component" value="Unassembled WGS sequence"/>
</dbReference>
<reference evidence="1" key="1">
    <citation type="submission" date="2021-02" db="EMBL/GenBank/DDBJ databases">
        <authorList>
            <person name="Nowell W R."/>
        </authorList>
    </citation>
    <scope>NUCLEOTIDE SEQUENCE</scope>
</reference>
<gene>
    <name evidence="1" type="ORF">OXD698_LOCUS50520</name>
</gene>
<sequence>MDQRICPSMEMTNSTTTITVATSTPTIFTTTATPPTNTTTAQQLNCSDSSLITFENATTYSKIPDGYYDLKWIN</sequence>
<evidence type="ECO:0000313" key="1">
    <source>
        <dbReference type="EMBL" id="CAF4383982.1"/>
    </source>
</evidence>
<evidence type="ECO:0000313" key="2">
    <source>
        <dbReference type="Proteomes" id="UP000663844"/>
    </source>
</evidence>